<dbReference type="SUPFAM" id="SSF160631">
    <property type="entry name" value="SMI1/KNR4-like"/>
    <property type="match status" value="1"/>
</dbReference>
<feature type="domain" description="Knr4/Smi1-like" evidence="1">
    <location>
        <begin position="10"/>
        <end position="132"/>
    </location>
</feature>
<name>A0ABP3UI73_9FLAO</name>
<evidence type="ECO:0000259" key="1">
    <source>
        <dbReference type="SMART" id="SM00860"/>
    </source>
</evidence>
<dbReference type="Pfam" id="PF09346">
    <property type="entry name" value="SMI1_KNR4"/>
    <property type="match status" value="1"/>
</dbReference>
<proteinExistence type="predicted"/>
<protein>
    <recommendedName>
        <fullName evidence="1">Knr4/Smi1-like domain-containing protein</fullName>
    </recommendedName>
</protein>
<dbReference type="InterPro" id="IPR037883">
    <property type="entry name" value="Knr4/Smi1-like_sf"/>
</dbReference>
<dbReference type="SMART" id="SM00860">
    <property type="entry name" value="SMI1_KNR4"/>
    <property type="match status" value="1"/>
</dbReference>
<comment type="caution">
    <text evidence="2">The sequence shown here is derived from an EMBL/GenBank/DDBJ whole genome shotgun (WGS) entry which is preliminary data.</text>
</comment>
<reference evidence="3" key="1">
    <citation type="journal article" date="2019" name="Int. J. Syst. Evol. Microbiol.">
        <title>The Global Catalogue of Microorganisms (GCM) 10K type strain sequencing project: providing services to taxonomists for standard genome sequencing and annotation.</title>
        <authorList>
            <consortium name="The Broad Institute Genomics Platform"/>
            <consortium name="The Broad Institute Genome Sequencing Center for Infectious Disease"/>
            <person name="Wu L."/>
            <person name="Ma J."/>
        </authorList>
    </citation>
    <scope>NUCLEOTIDE SEQUENCE [LARGE SCALE GENOMIC DNA]</scope>
    <source>
        <strain evidence="3">JCM 15974</strain>
    </source>
</reference>
<accession>A0ABP3UI73</accession>
<organism evidence="2 3">
    <name type="scientific">Aquimarina litoralis</name>
    <dbReference type="NCBI Taxonomy" id="584605"/>
    <lineage>
        <taxon>Bacteria</taxon>
        <taxon>Pseudomonadati</taxon>
        <taxon>Bacteroidota</taxon>
        <taxon>Flavobacteriia</taxon>
        <taxon>Flavobacteriales</taxon>
        <taxon>Flavobacteriaceae</taxon>
        <taxon>Aquimarina</taxon>
    </lineage>
</organism>
<dbReference type="InterPro" id="IPR018958">
    <property type="entry name" value="Knr4/Smi1-like_dom"/>
</dbReference>
<sequence length="136" mass="15780">MINFKNTKKQLLPEELSEFEKEQGFILPIDYKSHILIYNGGRPDKDYFGDTRLSYFYPIKYGDSGTLEETLNVISDVLPDGFFPFAYDGGGNQICIALDEKNYGKIFIWYHDMDDDEDIELLANSFKEFMNGLTEE</sequence>
<evidence type="ECO:0000313" key="2">
    <source>
        <dbReference type="EMBL" id="GAA0731128.1"/>
    </source>
</evidence>
<gene>
    <name evidence="2" type="ORF">GCM10009430_42970</name>
</gene>
<dbReference type="Proteomes" id="UP001501758">
    <property type="component" value="Unassembled WGS sequence"/>
</dbReference>
<dbReference type="RefSeq" id="WP_343914307.1">
    <property type="nucleotide sequence ID" value="NZ_BAAAGE010000005.1"/>
</dbReference>
<keyword evidence="3" id="KW-1185">Reference proteome</keyword>
<dbReference type="EMBL" id="BAAAGE010000005">
    <property type="protein sequence ID" value="GAA0731128.1"/>
    <property type="molecule type" value="Genomic_DNA"/>
</dbReference>
<evidence type="ECO:0000313" key="3">
    <source>
        <dbReference type="Proteomes" id="UP001501758"/>
    </source>
</evidence>
<dbReference type="Gene3D" id="3.40.1580.10">
    <property type="entry name" value="SMI1/KNR4-like"/>
    <property type="match status" value="1"/>
</dbReference>